<comment type="caution">
    <text evidence="2">The sequence shown here is derived from an EMBL/GenBank/DDBJ whole genome shotgun (WGS) entry which is preliminary data.</text>
</comment>
<dbReference type="InParanoid" id="A0A090M3M1"/>
<dbReference type="GeneID" id="34945999"/>
<dbReference type="OrthoDB" id="10527244at2759"/>
<organism evidence="2 3">
    <name type="scientific">Ostreococcus tauri</name>
    <name type="common">Marine green alga</name>
    <dbReference type="NCBI Taxonomy" id="70448"/>
    <lineage>
        <taxon>Eukaryota</taxon>
        <taxon>Viridiplantae</taxon>
        <taxon>Chlorophyta</taxon>
        <taxon>Mamiellophyceae</taxon>
        <taxon>Mamiellales</taxon>
        <taxon>Bathycoccaceae</taxon>
        <taxon>Ostreococcus</taxon>
    </lineage>
</organism>
<keyword evidence="1" id="KW-0812">Transmembrane</keyword>
<evidence type="ECO:0000313" key="2">
    <source>
        <dbReference type="EMBL" id="CEF98791.1"/>
    </source>
</evidence>
<dbReference type="EMBL" id="CAID01000007">
    <property type="protein sequence ID" value="CEF98791.1"/>
    <property type="molecule type" value="Genomic_DNA"/>
</dbReference>
<sequence>MAIGAFLERNPRLGRVEKARDDAIGWRLWVSVGVFCFLLLGPVMPLIPRFRGAGPAFLAIEAVAVTAIAWCSIEYRHRRAVWFQCLSKGIVVTYEKTHEIGRWITQPAMFFAYAFLFVHALVTYLGLDPTLGGGDLVADVLTAILSMLAVLFVVLMTKNLVDTEGANALLTVPMFVYLFQDDAVLAERGFSTVNFADLAQYVIVDRASNRKFSWNEIHELQAPVGHFTPVSNRRATLLDGFRIARFLRKYNDVMS</sequence>
<dbReference type="RefSeq" id="XP_022839468.1">
    <property type="nucleotide sequence ID" value="XM_022983844.1"/>
</dbReference>
<dbReference type="AlphaFoldDB" id="A0A090M3M1"/>
<reference evidence="3" key="1">
    <citation type="journal article" date="2006" name="Proc. Natl. Acad. Sci. U.S.A.">
        <title>Genome analysis of the smallest free-living eukaryote Ostreococcus tauri unveils many unique features.</title>
        <authorList>
            <person name="Derelle E."/>
            <person name="Ferraz C."/>
            <person name="Rombauts S."/>
            <person name="Rouze P."/>
            <person name="Worden A.Z."/>
            <person name="Robbens S."/>
            <person name="Partensky F."/>
            <person name="Degroeve S."/>
            <person name="Echeynie S."/>
            <person name="Cooke R."/>
            <person name="Saeys Y."/>
            <person name="Wuyts J."/>
            <person name="Jabbari K."/>
            <person name="Bowler C."/>
            <person name="Panaud O."/>
            <person name="Piegu B."/>
            <person name="Ball S.G."/>
            <person name="Ral J.-P."/>
            <person name="Bouget F.-Y."/>
            <person name="Piganeau G."/>
            <person name="De Baets B."/>
            <person name="Picard A."/>
            <person name="Delseny M."/>
            <person name="Demaille J."/>
            <person name="Van de Peer Y."/>
            <person name="Moreau H."/>
        </authorList>
    </citation>
    <scope>NUCLEOTIDE SEQUENCE [LARGE SCALE GENOMIC DNA]</scope>
    <source>
        <strain evidence="3">OTTH 0595 / CCAP 157/2 / RCC745</strain>
    </source>
</reference>
<evidence type="ECO:0000313" key="3">
    <source>
        <dbReference type="Proteomes" id="UP000009170"/>
    </source>
</evidence>
<evidence type="ECO:0000256" key="1">
    <source>
        <dbReference type="SAM" id="Phobius"/>
    </source>
</evidence>
<feature type="transmembrane region" description="Helical" evidence="1">
    <location>
        <begin position="133"/>
        <end position="155"/>
    </location>
</feature>
<name>A0A090M3M1_OSTTA</name>
<reference evidence="2 3" key="2">
    <citation type="journal article" date="2014" name="BMC Genomics">
        <title>An improved genome of the model marine alga Ostreococcus tauri unfolds by assessing Illumina de novo assemblies.</title>
        <authorList>
            <person name="Blanc-Mathieu R."/>
            <person name="Verhelst B."/>
            <person name="Derelle E."/>
            <person name="Rombauts S."/>
            <person name="Bouget F.Y."/>
            <person name="Carre I."/>
            <person name="Chateau A."/>
            <person name="Eyre-Walker A."/>
            <person name="Grimsley N."/>
            <person name="Moreau H."/>
            <person name="Piegu B."/>
            <person name="Rivals E."/>
            <person name="Schackwitz W."/>
            <person name="Van de Peer Y."/>
            <person name="Piganeau G."/>
        </authorList>
    </citation>
    <scope>NUCLEOTIDE SEQUENCE [LARGE SCALE GENOMIC DNA]</scope>
    <source>
        <strain evidence="3">OTTH 0595 / CCAP 157/2 / RCC745</strain>
    </source>
</reference>
<dbReference type="Proteomes" id="UP000009170">
    <property type="component" value="Unassembled WGS sequence"/>
</dbReference>
<keyword evidence="1" id="KW-1133">Transmembrane helix</keyword>
<feature type="transmembrane region" description="Helical" evidence="1">
    <location>
        <begin position="28"/>
        <end position="47"/>
    </location>
</feature>
<feature type="transmembrane region" description="Helical" evidence="1">
    <location>
        <begin position="53"/>
        <end position="73"/>
    </location>
</feature>
<dbReference type="KEGG" id="ota:OT_ostta07g03310"/>
<gene>
    <name evidence="2" type="ORF">OT_ostta07g03310</name>
</gene>
<accession>A0A090M3M1</accession>
<feature type="transmembrane region" description="Helical" evidence="1">
    <location>
        <begin position="108"/>
        <end position="127"/>
    </location>
</feature>
<keyword evidence="1" id="KW-0472">Membrane</keyword>
<keyword evidence="3" id="KW-1185">Reference proteome</keyword>
<protein>
    <submittedName>
        <fullName evidence="2">Unnamed product</fullName>
    </submittedName>
</protein>
<proteinExistence type="predicted"/>